<keyword evidence="2" id="KW-0472">Membrane</keyword>
<keyword evidence="4" id="KW-1185">Reference proteome</keyword>
<evidence type="ECO:0000313" key="4">
    <source>
        <dbReference type="Proteomes" id="UP000542742"/>
    </source>
</evidence>
<sequence>MTVPPPPQVPYPPAVPPPPPSGRWRPERVDAMPGTEFGLVQLRVEPITSGLAIGSLIAGIGSILASLLVLCFGLAGSASGWGGWVSGAFTLLSVLVGGGAIALGAVARRQVRTSGRTGHVRFTGAGLGMSGIVCGAAGAGIALLSLALTLVLQISV</sequence>
<feature type="compositionally biased region" description="Pro residues" evidence="1">
    <location>
        <begin position="1"/>
        <end position="21"/>
    </location>
</feature>
<dbReference type="EMBL" id="JACHMF010000001">
    <property type="protein sequence ID" value="MBB4695373.1"/>
    <property type="molecule type" value="Genomic_DNA"/>
</dbReference>
<feature type="transmembrane region" description="Helical" evidence="2">
    <location>
        <begin position="127"/>
        <end position="154"/>
    </location>
</feature>
<feature type="transmembrane region" description="Helical" evidence="2">
    <location>
        <begin position="51"/>
        <end position="75"/>
    </location>
</feature>
<keyword evidence="2" id="KW-1133">Transmembrane helix</keyword>
<proteinExistence type="predicted"/>
<protein>
    <recommendedName>
        <fullName evidence="5">DUF4190 domain-containing protein</fullName>
    </recommendedName>
</protein>
<feature type="region of interest" description="Disordered" evidence="1">
    <location>
        <begin position="1"/>
        <end position="25"/>
    </location>
</feature>
<dbReference type="Proteomes" id="UP000542742">
    <property type="component" value="Unassembled WGS sequence"/>
</dbReference>
<evidence type="ECO:0008006" key="5">
    <source>
        <dbReference type="Google" id="ProtNLM"/>
    </source>
</evidence>
<name>A0A7W7CXZ6_9ACTN</name>
<organism evidence="3 4">
    <name type="scientific">Paractinoplanes abujensis</name>
    <dbReference type="NCBI Taxonomy" id="882441"/>
    <lineage>
        <taxon>Bacteria</taxon>
        <taxon>Bacillati</taxon>
        <taxon>Actinomycetota</taxon>
        <taxon>Actinomycetes</taxon>
        <taxon>Micromonosporales</taxon>
        <taxon>Micromonosporaceae</taxon>
        <taxon>Paractinoplanes</taxon>
    </lineage>
</organism>
<feature type="transmembrane region" description="Helical" evidence="2">
    <location>
        <begin position="81"/>
        <end position="106"/>
    </location>
</feature>
<reference evidence="3 4" key="1">
    <citation type="submission" date="2020-08" db="EMBL/GenBank/DDBJ databases">
        <title>Sequencing the genomes of 1000 actinobacteria strains.</title>
        <authorList>
            <person name="Klenk H.-P."/>
        </authorList>
    </citation>
    <scope>NUCLEOTIDE SEQUENCE [LARGE SCALE GENOMIC DNA]</scope>
    <source>
        <strain evidence="3 4">DSM 45518</strain>
    </source>
</reference>
<keyword evidence="2" id="KW-0812">Transmembrane</keyword>
<evidence type="ECO:0000256" key="2">
    <source>
        <dbReference type="SAM" id="Phobius"/>
    </source>
</evidence>
<gene>
    <name evidence="3" type="ORF">BKA14_005521</name>
</gene>
<dbReference type="RefSeq" id="WP_184953725.1">
    <property type="nucleotide sequence ID" value="NZ_BOMC01000082.1"/>
</dbReference>
<comment type="caution">
    <text evidence="3">The sequence shown here is derived from an EMBL/GenBank/DDBJ whole genome shotgun (WGS) entry which is preliminary data.</text>
</comment>
<accession>A0A7W7CXZ6</accession>
<evidence type="ECO:0000313" key="3">
    <source>
        <dbReference type="EMBL" id="MBB4695373.1"/>
    </source>
</evidence>
<evidence type="ECO:0000256" key="1">
    <source>
        <dbReference type="SAM" id="MobiDB-lite"/>
    </source>
</evidence>
<dbReference type="AlphaFoldDB" id="A0A7W7CXZ6"/>